<organism evidence="3 4">
    <name type="scientific">Microlunatus parietis</name>
    <dbReference type="NCBI Taxonomy" id="682979"/>
    <lineage>
        <taxon>Bacteria</taxon>
        <taxon>Bacillati</taxon>
        <taxon>Actinomycetota</taxon>
        <taxon>Actinomycetes</taxon>
        <taxon>Propionibacteriales</taxon>
        <taxon>Propionibacteriaceae</taxon>
        <taxon>Microlunatus</taxon>
    </lineage>
</organism>
<evidence type="ECO:0000256" key="2">
    <source>
        <dbReference type="SAM" id="Phobius"/>
    </source>
</evidence>
<feature type="transmembrane region" description="Helical" evidence="2">
    <location>
        <begin position="495"/>
        <end position="512"/>
    </location>
</feature>
<feature type="region of interest" description="Disordered" evidence="1">
    <location>
        <begin position="523"/>
        <end position="547"/>
    </location>
</feature>
<evidence type="ECO:0000256" key="1">
    <source>
        <dbReference type="SAM" id="MobiDB-lite"/>
    </source>
</evidence>
<feature type="transmembrane region" description="Helical" evidence="2">
    <location>
        <begin position="428"/>
        <end position="447"/>
    </location>
</feature>
<feature type="transmembrane region" description="Helical" evidence="2">
    <location>
        <begin position="329"/>
        <end position="347"/>
    </location>
</feature>
<feature type="transmembrane region" description="Helical" evidence="2">
    <location>
        <begin position="49"/>
        <end position="68"/>
    </location>
</feature>
<dbReference type="AlphaFoldDB" id="A0A7Y9I7C6"/>
<protein>
    <recommendedName>
        <fullName evidence="5">ABC-2 type transport system permease protein</fullName>
    </recommendedName>
</protein>
<keyword evidence="4" id="KW-1185">Reference proteome</keyword>
<keyword evidence="2" id="KW-0472">Membrane</keyword>
<gene>
    <name evidence="3" type="ORF">BKA15_002739</name>
</gene>
<reference evidence="3 4" key="1">
    <citation type="submission" date="2020-07" db="EMBL/GenBank/DDBJ databases">
        <title>Sequencing the genomes of 1000 actinobacteria strains.</title>
        <authorList>
            <person name="Klenk H.-P."/>
        </authorList>
    </citation>
    <scope>NUCLEOTIDE SEQUENCE [LARGE SCALE GENOMIC DNA]</scope>
    <source>
        <strain evidence="3 4">DSM 22083</strain>
    </source>
</reference>
<sequence>MSSTEGAEDFTPYQMPDLQPASARELKLMIKDWRTGRATKKLGEALHDAYIAILGLVMVGAMIVNVIISAQQVVAQCASASCLSARAVLPWGSLALSVAVALTASRLFGPVLASAAEGFWLLDAPVDRRRLLTSRLVSALVIAFIGGAAVGALVAALTGSGLPAVLAWAAATGVSATAAVTFAAAEQGVERRLPVRLLAYLFAWVGVVALGGVIAVAANWLSIDLGPDRSTELALAVLAAGLLIFVISLVFAVARLRQIRRSRLTSGGALAGGISGAFFALDVGLVRDIVVEQRAVEIGHVKPKRGKGIGLQALTWREWQRLWRFPQPLLVVLATIAIPYAADALGLSRIAPVIGALALFAALIPLLGGLRVLTRTGGLARCLPYPTSKIKLATIAIPAGVALVWVLAITAAFVGFGEGSEQRSIFDAFLMALATGAAGLLGAVRWTQSKPVNFAAPMVATQAGAFPPGLTTKIIAGFDICVLVTFPMLLGGSPFWSIAIAGIVALFLLISVDADQLRQQQQEQQRMLDEQKKRREAAAAQQKQRKR</sequence>
<dbReference type="EMBL" id="JACCBU010000001">
    <property type="protein sequence ID" value="NYE71410.1"/>
    <property type="molecule type" value="Genomic_DNA"/>
</dbReference>
<evidence type="ECO:0008006" key="5">
    <source>
        <dbReference type="Google" id="ProtNLM"/>
    </source>
</evidence>
<keyword evidence="2" id="KW-1133">Transmembrane helix</keyword>
<dbReference type="Proteomes" id="UP000569914">
    <property type="component" value="Unassembled WGS sequence"/>
</dbReference>
<feature type="transmembrane region" description="Helical" evidence="2">
    <location>
        <begin position="165"/>
        <end position="185"/>
    </location>
</feature>
<feature type="compositionally biased region" description="Basic and acidic residues" evidence="1">
    <location>
        <begin position="526"/>
        <end position="537"/>
    </location>
</feature>
<proteinExistence type="predicted"/>
<feature type="transmembrane region" description="Helical" evidence="2">
    <location>
        <begin position="136"/>
        <end position="159"/>
    </location>
</feature>
<accession>A0A7Y9I7C6</accession>
<feature type="transmembrane region" description="Helical" evidence="2">
    <location>
        <begin position="233"/>
        <end position="254"/>
    </location>
</feature>
<feature type="transmembrane region" description="Helical" evidence="2">
    <location>
        <begin position="353"/>
        <end position="374"/>
    </location>
</feature>
<feature type="transmembrane region" description="Helical" evidence="2">
    <location>
        <begin position="468"/>
        <end position="489"/>
    </location>
</feature>
<evidence type="ECO:0000313" key="4">
    <source>
        <dbReference type="Proteomes" id="UP000569914"/>
    </source>
</evidence>
<feature type="transmembrane region" description="Helical" evidence="2">
    <location>
        <begin position="197"/>
        <end position="221"/>
    </location>
</feature>
<dbReference type="RefSeq" id="WP_179751530.1">
    <property type="nucleotide sequence ID" value="NZ_JACCBU010000001.1"/>
</dbReference>
<dbReference type="InterPro" id="IPR046264">
    <property type="entry name" value="DUF6297"/>
</dbReference>
<feature type="compositionally biased region" description="Low complexity" evidence="1">
    <location>
        <begin position="538"/>
        <end position="547"/>
    </location>
</feature>
<feature type="transmembrane region" description="Helical" evidence="2">
    <location>
        <begin position="395"/>
        <end position="416"/>
    </location>
</feature>
<keyword evidence="2" id="KW-0812">Transmembrane</keyword>
<comment type="caution">
    <text evidence="3">The sequence shown here is derived from an EMBL/GenBank/DDBJ whole genome shotgun (WGS) entry which is preliminary data.</text>
</comment>
<name>A0A7Y9I7C6_9ACTN</name>
<dbReference type="Pfam" id="PF19814">
    <property type="entry name" value="DUF6297"/>
    <property type="match status" value="1"/>
</dbReference>
<evidence type="ECO:0000313" key="3">
    <source>
        <dbReference type="EMBL" id="NYE71410.1"/>
    </source>
</evidence>